<evidence type="ECO:0000313" key="1">
    <source>
        <dbReference type="EMBL" id="PWK71482.1"/>
    </source>
</evidence>
<dbReference type="EMBL" id="QGHA01000013">
    <property type="protein sequence ID" value="PWK71482.1"/>
    <property type="molecule type" value="Genomic_DNA"/>
</dbReference>
<evidence type="ECO:0000313" key="2">
    <source>
        <dbReference type="Proteomes" id="UP000245678"/>
    </source>
</evidence>
<organism evidence="1 2">
    <name type="scientific">Mucilaginibacter oryzae</name>
    <dbReference type="NCBI Taxonomy" id="468058"/>
    <lineage>
        <taxon>Bacteria</taxon>
        <taxon>Pseudomonadati</taxon>
        <taxon>Bacteroidota</taxon>
        <taxon>Sphingobacteriia</taxon>
        <taxon>Sphingobacteriales</taxon>
        <taxon>Sphingobacteriaceae</taxon>
        <taxon>Mucilaginibacter</taxon>
    </lineage>
</organism>
<dbReference type="AlphaFoldDB" id="A0A316H1M2"/>
<gene>
    <name evidence="1" type="ORF">LX99_04506</name>
</gene>
<comment type="caution">
    <text evidence="1">The sequence shown here is derived from an EMBL/GenBank/DDBJ whole genome shotgun (WGS) entry which is preliminary data.</text>
</comment>
<keyword evidence="2" id="KW-1185">Reference proteome</keyword>
<name>A0A316H1M2_9SPHI</name>
<reference evidence="1 2" key="1">
    <citation type="submission" date="2018-05" db="EMBL/GenBank/DDBJ databases">
        <title>Genomic Encyclopedia of Archaeal and Bacterial Type Strains, Phase II (KMG-II): from individual species to whole genera.</title>
        <authorList>
            <person name="Goeker M."/>
        </authorList>
    </citation>
    <scope>NUCLEOTIDE SEQUENCE [LARGE SCALE GENOMIC DNA]</scope>
    <source>
        <strain evidence="1 2">DSM 19975</strain>
    </source>
</reference>
<dbReference type="Proteomes" id="UP000245678">
    <property type="component" value="Unassembled WGS sequence"/>
</dbReference>
<proteinExistence type="predicted"/>
<accession>A0A316H1M2</accession>
<dbReference type="RefSeq" id="WP_022834250.1">
    <property type="nucleotide sequence ID" value="NZ_QGHA01000013.1"/>
</dbReference>
<protein>
    <submittedName>
        <fullName evidence="1">Uncharacterized protein</fullName>
    </submittedName>
</protein>
<sequence>MNIIERIGKILSDRSTNPRFISSLRKVKEADRVTESINKQLKELDKKMRRQTVNS</sequence>